<dbReference type="Proteomes" id="UP001152795">
    <property type="component" value="Unassembled WGS sequence"/>
</dbReference>
<evidence type="ECO:0000256" key="5">
    <source>
        <dbReference type="ARBA" id="ARBA00022989"/>
    </source>
</evidence>
<name>A0A7D9HYK5_PARCT</name>
<dbReference type="PANTHER" id="PTHR31326">
    <property type="entry name" value="PROTEIN CLT2, CHLOROPLASTIC"/>
    <property type="match status" value="1"/>
</dbReference>
<protein>
    <submittedName>
        <fullName evidence="7">Uncharacterized protein</fullName>
    </submittedName>
</protein>
<dbReference type="EMBL" id="CACRXK020002896">
    <property type="protein sequence ID" value="CAB3996561.1"/>
    <property type="molecule type" value="Genomic_DNA"/>
</dbReference>
<evidence type="ECO:0000256" key="3">
    <source>
        <dbReference type="ARBA" id="ARBA00022448"/>
    </source>
</evidence>
<dbReference type="OrthoDB" id="264057at2759"/>
<dbReference type="InterPro" id="IPR013936">
    <property type="entry name" value="CRT-like"/>
</dbReference>
<evidence type="ECO:0000313" key="8">
    <source>
        <dbReference type="Proteomes" id="UP001152795"/>
    </source>
</evidence>
<evidence type="ECO:0000313" key="7">
    <source>
        <dbReference type="EMBL" id="CAB3996561.1"/>
    </source>
</evidence>
<comment type="caution">
    <text evidence="7">The sequence shown here is derived from an EMBL/GenBank/DDBJ whole genome shotgun (WGS) entry which is preliminary data.</text>
</comment>
<evidence type="ECO:0000256" key="2">
    <source>
        <dbReference type="ARBA" id="ARBA00006690"/>
    </source>
</evidence>
<dbReference type="PANTHER" id="PTHR31326:SF1">
    <property type="entry name" value="PROTEIN CLT2, CHLOROPLASTIC"/>
    <property type="match status" value="1"/>
</dbReference>
<evidence type="ECO:0000256" key="1">
    <source>
        <dbReference type="ARBA" id="ARBA00004141"/>
    </source>
</evidence>
<evidence type="ECO:0000256" key="6">
    <source>
        <dbReference type="ARBA" id="ARBA00023136"/>
    </source>
</evidence>
<organism evidence="7 8">
    <name type="scientific">Paramuricea clavata</name>
    <name type="common">Red gorgonian</name>
    <name type="synonym">Violescent sea-whip</name>
    <dbReference type="NCBI Taxonomy" id="317549"/>
    <lineage>
        <taxon>Eukaryota</taxon>
        <taxon>Metazoa</taxon>
        <taxon>Cnidaria</taxon>
        <taxon>Anthozoa</taxon>
        <taxon>Octocorallia</taxon>
        <taxon>Malacalcyonacea</taxon>
        <taxon>Plexauridae</taxon>
        <taxon>Paramuricea</taxon>
    </lineage>
</organism>
<dbReference type="AlphaFoldDB" id="A0A7D9HYK5"/>
<keyword evidence="4" id="KW-0812">Transmembrane</keyword>
<keyword evidence="5" id="KW-1133">Transmembrane helix</keyword>
<keyword evidence="6" id="KW-0472">Membrane</keyword>
<evidence type="ECO:0000256" key="4">
    <source>
        <dbReference type="ARBA" id="ARBA00022692"/>
    </source>
</evidence>
<comment type="similarity">
    <text evidence="2">Belongs to the CRT-like transporter family.</text>
</comment>
<dbReference type="GO" id="GO:0016020">
    <property type="term" value="C:membrane"/>
    <property type="evidence" value="ECO:0007669"/>
    <property type="project" value="UniProtKB-SubCell"/>
</dbReference>
<reference evidence="7" key="1">
    <citation type="submission" date="2020-04" db="EMBL/GenBank/DDBJ databases">
        <authorList>
            <person name="Alioto T."/>
            <person name="Alioto T."/>
            <person name="Gomez Garrido J."/>
        </authorList>
    </citation>
    <scope>NUCLEOTIDE SEQUENCE</scope>
    <source>
        <strain evidence="7">A484AB</strain>
    </source>
</reference>
<gene>
    <name evidence="7" type="ORF">PACLA_8A061699</name>
</gene>
<sequence>MELEEPNSNVPQKPKGKAVTIACLQVNLTIANVFFAFLSIAGQVGMKVTLPLWIDSTILTPSGRHSSYDIQANATGNLSNPTNSSTGDIGMYKPEVDAYFVLSFGIIACFTIFGAGLLFIRLFQPHQLGETERTFPHLQFFLAGFFNALNGVFIVFASSGRRTAPYLQAILSNVMIPLIIALR</sequence>
<keyword evidence="8" id="KW-1185">Reference proteome</keyword>
<keyword evidence="3" id="KW-0813">Transport</keyword>
<comment type="subcellular location">
    <subcellularLocation>
        <location evidence="1">Membrane</location>
        <topology evidence="1">Multi-pass membrane protein</topology>
    </subcellularLocation>
</comment>
<accession>A0A7D9HYK5</accession>
<proteinExistence type="inferred from homology"/>